<feature type="binding site" evidence="3">
    <location>
        <position position="118"/>
    </location>
    <ligand>
        <name>NAD(+)</name>
        <dbReference type="ChEBI" id="CHEBI:57540"/>
    </ligand>
</feature>
<feature type="binding site" evidence="4">
    <location>
        <position position="118"/>
    </location>
    <ligand>
        <name>CoA</name>
        <dbReference type="ChEBI" id="CHEBI:57287"/>
    </ligand>
</feature>
<feature type="non-terminal residue" evidence="7">
    <location>
        <position position="289"/>
    </location>
</feature>
<evidence type="ECO:0000256" key="2">
    <source>
        <dbReference type="PIRSR" id="PIRSR000105-1"/>
    </source>
</evidence>
<evidence type="ECO:0000313" key="7">
    <source>
        <dbReference type="EMBL" id="MBC8179467.1"/>
    </source>
</evidence>
<dbReference type="GO" id="GO:0070403">
    <property type="term" value="F:NAD+ binding"/>
    <property type="evidence" value="ECO:0007669"/>
    <property type="project" value="InterPro"/>
</dbReference>
<feature type="binding site" evidence="3">
    <location>
        <position position="96"/>
    </location>
    <ligand>
        <name>NAD(+)</name>
        <dbReference type="ChEBI" id="CHEBI:57540"/>
    </ligand>
</feature>
<dbReference type="SUPFAM" id="SSF48179">
    <property type="entry name" value="6-phosphogluconate dehydrogenase C-terminal domain-like"/>
    <property type="match status" value="1"/>
</dbReference>
<keyword evidence="1" id="KW-0560">Oxidoreductase</keyword>
<dbReference type="Gene3D" id="3.40.50.720">
    <property type="entry name" value="NAD(P)-binding Rossmann-like Domain"/>
    <property type="match status" value="1"/>
</dbReference>
<accession>A0A8J6T693</accession>
<reference evidence="7 8" key="1">
    <citation type="submission" date="2020-08" db="EMBL/GenBank/DDBJ databases">
        <title>Bridging the membrane lipid divide: bacteria of the FCB group superphylum have the potential to synthesize archaeal ether lipids.</title>
        <authorList>
            <person name="Villanueva L."/>
            <person name="Von Meijenfeldt F.A.B."/>
            <person name="Westbye A.B."/>
            <person name="Yadav S."/>
            <person name="Hopmans E.C."/>
            <person name="Dutilh B.E."/>
            <person name="Sinninghe Damste J.S."/>
        </authorList>
    </citation>
    <scope>NUCLEOTIDE SEQUENCE [LARGE SCALE GENOMIC DNA]</scope>
    <source>
        <strain evidence="7">NIOZ-UU27</strain>
    </source>
</reference>
<evidence type="ECO:0000256" key="3">
    <source>
        <dbReference type="PIRSR" id="PIRSR000105-2"/>
    </source>
</evidence>
<feature type="domain" description="3-hydroxyacyl-CoA dehydrogenase NAD binding" evidence="6">
    <location>
        <begin position="6"/>
        <end position="183"/>
    </location>
</feature>
<feature type="site" description="Important for catalytic activity" evidence="2">
    <location>
        <position position="139"/>
    </location>
</feature>
<feature type="binding site" evidence="4">
    <location>
        <position position="49"/>
    </location>
    <ligand>
        <name>CoA</name>
        <dbReference type="ChEBI" id="CHEBI:57287"/>
    </ligand>
</feature>
<dbReference type="Proteomes" id="UP000650524">
    <property type="component" value="Unassembled WGS sequence"/>
</dbReference>
<dbReference type="InterPro" id="IPR006176">
    <property type="entry name" value="3-OHacyl-CoA_DH_NAD-bd"/>
</dbReference>
<comment type="caution">
    <text evidence="7">The sequence shown here is derived from an EMBL/GenBank/DDBJ whole genome shotgun (WGS) entry which is preliminary data.</text>
</comment>
<dbReference type="AlphaFoldDB" id="A0A8J6T693"/>
<dbReference type="Gene3D" id="1.10.1040.10">
    <property type="entry name" value="N-(1-d-carboxylethyl)-l-norvaline Dehydrogenase, domain 2"/>
    <property type="match status" value="1"/>
</dbReference>
<gene>
    <name evidence="7" type="ORF">H8E19_18845</name>
</gene>
<dbReference type="Pfam" id="PF00725">
    <property type="entry name" value="3HCDH"/>
    <property type="match status" value="1"/>
</dbReference>
<dbReference type="InterPro" id="IPR013328">
    <property type="entry name" value="6PGD_dom2"/>
</dbReference>
<dbReference type="PIRSF" id="PIRSF000105">
    <property type="entry name" value="HCDH"/>
    <property type="match status" value="1"/>
</dbReference>
<dbReference type="FunFam" id="3.40.50.720:FF:000009">
    <property type="entry name" value="Fatty oxidation complex, alpha subunit"/>
    <property type="match status" value="1"/>
</dbReference>
<dbReference type="InterPro" id="IPR008927">
    <property type="entry name" value="6-PGluconate_DH-like_C_sf"/>
</dbReference>
<feature type="binding site" evidence="4">
    <location>
        <position position="56"/>
    </location>
    <ligand>
        <name>CoA</name>
        <dbReference type="ChEBI" id="CHEBI:57287"/>
    </ligand>
</feature>
<feature type="binding site" evidence="3">
    <location>
        <position position="142"/>
    </location>
    <ligand>
        <name>NAD(+)</name>
        <dbReference type="ChEBI" id="CHEBI:57540"/>
    </ligand>
</feature>
<feature type="binding site" evidence="3">
    <location>
        <position position="91"/>
    </location>
    <ligand>
        <name>NAD(+)</name>
        <dbReference type="ChEBI" id="CHEBI:57540"/>
    </ligand>
</feature>
<dbReference type="InterPro" id="IPR006108">
    <property type="entry name" value="3HC_DH_C"/>
</dbReference>
<organism evidence="7 8">
    <name type="scientific">Candidatus Desulfacyla euxinica</name>
    <dbReference type="NCBI Taxonomy" id="2841693"/>
    <lineage>
        <taxon>Bacteria</taxon>
        <taxon>Deltaproteobacteria</taxon>
        <taxon>Candidatus Desulfacyla</taxon>
    </lineage>
</organism>
<dbReference type="InterPro" id="IPR022694">
    <property type="entry name" value="3-OHacyl-CoA_DH"/>
</dbReference>
<dbReference type="Pfam" id="PF02737">
    <property type="entry name" value="3HCDH_N"/>
    <property type="match status" value="1"/>
</dbReference>
<sequence length="289" mass="32173">MDIKKVFTMGSGAMGSGIAQVCAQRGISVVMCDLTRDALDRAVKTINWSVSKFVEKGKVSEDLDTIMGRIETSTEYDSAVEADLVIEAVFEKIEVKHEVFKKLDAVVSDNTILASNTSAIPITQIAAVTRRPENFVGLHFFNPVPMMMAVEVIKGIDTSEETFEYGADFVRFIGKEPIMVNRDIAGFILNRINMVSNIEAMRLVEQGVATPEDIDKGMRLAFGRKMGPFETGDLVGLDVSLMAYTNVYEEEKSPRFYPPSIMRRKVLAGQLGRKTKKGWYEYNPDGSRK</sequence>
<dbReference type="PANTHER" id="PTHR48075">
    <property type="entry name" value="3-HYDROXYACYL-COA DEHYDROGENASE FAMILY PROTEIN"/>
    <property type="match status" value="1"/>
</dbReference>
<dbReference type="SUPFAM" id="SSF51735">
    <property type="entry name" value="NAD(P)-binding Rossmann-fold domains"/>
    <property type="match status" value="1"/>
</dbReference>
<evidence type="ECO:0000259" key="6">
    <source>
        <dbReference type="Pfam" id="PF02737"/>
    </source>
</evidence>
<evidence type="ECO:0000259" key="5">
    <source>
        <dbReference type="Pfam" id="PF00725"/>
    </source>
</evidence>
<name>A0A8J6T693_9DELT</name>
<dbReference type="GO" id="GO:0008691">
    <property type="term" value="F:3-hydroxybutyryl-CoA dehydrogenase activity"/>
    <property type="evidence" value="ECO:0007669"/>
    <property type="project" value="TreeGrafter"/>
</dbReference>
<feature type="binding site" evidence="3">
    <location>
        <position position="274"/>
    </location>
    <ligand>
        <name>NAD(+)</name>
        <dbReference type="ChEBI" id="CHEBI:57540"/>
    </ligand>
</feature>
<feature type="binding site" evidence="3">
    <location>
        <begin position="10"/>
        <end position="15"/>
    </location>
    <ligand>
        <name>NAD(+)</name>
        <dbReference type="ChEBI" id="CHEBI:57540"/>
    </ligand>
</feature>
<dbReference type="EMBL" id="JACNJD010000389">
    <property type="protein sequence ID" value="MBC8179467.1"/>
    <property type="molecule type" value="Genomic_DNA"/>
</dbReference>
<dbReference type="GO" id="GO:0006635">
    <property type="term" value="P:fatty acid beta-oxidation"/>
    <property type="evidence" value="ECO:0007669"/>
    <property type="project" value="TreeGrafter"/>
</dbReference>
<dbReference type="PANTHER" id="PTHR48075:SF5">
    <property type="entry name" value="3-HYDROXYBUTYRYL-COA DEHYDROGENASE"/>
    <property type="match status" value="1"/>
</dbReference>
<protein>
    <submittedName>
        <fullName evidence="7">3-hydroxyacyl-CoA dehydrogenase family protein</fullName>
    </submittedName>
</protein>
<feature type="binding site" evidence="3">
    <location>
        <position position="33"/>
    </location>
    <ligand>
        <name>NAD(+)</name>
        <dbReference type="ChEBI" id="CHEBI:57540"/>
    </ligand>
</feature>
<evidence type="ECO:0000256" key="1">
    <source>
        <dbReference type="ARBA" id="ARBA00023002"/>
    </source>
</evidence>
<feature type="domain" description="3-hydroxyacyl-CoA dehydrogenase C-terminal" evidence="5">
    <location>
        <begin position="186"/>
        <end position="282"/>
    </location>
</feature>
<keyword evidence="3" id="KW-0520">NAD</keyword>
<proteinExistence type="predicted"/>
<evidence type="ECO:0000313" key="8">
    <source>
        <dbReference type="Proteomes" id="UP000650524"/>
    </source>
</evidence>
<dbReference type="InterPro" id="IPR036291">
    <property type="entry name" value="NAD(P)-bd_dom_sf"/>
</dbReference>
<evidence type="ECO:0000256" key="4">
    <source>
        <dbReference type="PIRSR" id="PIRSR000105-3"/>
    </source>
</evidence>